<feature type="transmembrane region" description="Helical" evidence="8">
    <location>
        <begin position="292"/>
        <end position="314"/>
    </location>
</feature>
<comment type="similarity">
    <text evidence="2">Belongs to the binding-protein-dependent transport system permease family. HisMQ subfamily.</text>
</comment>
<dbReference type="PROSITE" id="PS50928">
    <property type="entry name" value="ABC_TM1"/>
    <property type="match status" value="1"/>
</dbReference>
<evidence type="ECO:0000256" key="7">
    <source>
        <dbReference type="ARBA" id="ARBA00023136"/>
    </source>
</evidence>
<feature type="transmembrane region" description="Helical" evidence="8">
    <location>
        <begin position="135"/>
        <end position="157"/>
    </location>
</feature>
<keyword evidence="11" id="KW-1185">Reference proteome</keyword>
<dbReference type="AlphaFoldDB" id="A0A1H0JLC7"/>
<dbReference type="CDD" id="cd06261">
    <property type="entry name" value="TM_PBP2"/>
    <property type="match status" value="1"/>
</dbReference>
<evidence type="ECO:0000313" key="11">
    <source>
        <dbReference type="Proteomes" id="UP000198793"/>
    </source>
</evidence>
<keyword evidence="4" id="KW-1003">Cell membrane</keyword>
<dbReference type="InterPro" id="IPR000515">
    <property type="entry name" value="MetI-like"/>
</dbReference>
<evidence type="ECO:0000256" key="6">
    <source>
        <dbReference type="ARBA" id="ARBA00022989"/>
    </source>
</evidence>
<feature type="transmembrane region" description="Helical" evidence="8">
    <location>
        <begin position="260"/>
        <end position="280"/>
    </location>
</feature>
<feature type="transmembrane region" description="Helical" evidence="8">
    <location>
        <begin position="326"/>
        <end position="350"/>
    </location>
</feature>
<dbReference type="Pfam" id="PF00528">
    <property type="entry name" value="BPD_transp_1"/>
    <property type="match status" value="1"/>
</dbReference>
<name>A0A1H0JLC7_9HYPH</name>
<accession>A0A1H0JLC7</accession>
<reference evidence="10 11" key="1">
    <citation type="submission" date="2016-10" db="EMBL/GenBank/DDBJ databases">
        <authorList>
            <person name="de Groot N.N."/>
        </authorList>
    </citation>
    <scope>NUCLEOTIDE SEQUENCE [LARGE SCALE GENOMIC DNA]</scope>
    <source>
        <strain evidence="11">L7-484,KACC 16230,DSM 25025</strain>
    </source>
</reference>
<dbReference type="GO" id="GO:0043190">
    <property type="term" value="C:ATP-binding cassette (ABC) transporter complex"/>
    <property type="evidence" value="ECO:0007669"/>
    <property type="project" value="InterPro"/>
</dbReference>
<evidence type="ECO:0000256" key="8">
    <source>
        <dbReference type="RuleBase" id="RU363032"/>
    </source>
</evidence>
<dbReference type="InterPro" id="IPR035906">
    <property type="entry name" value="MetI-like_sf"/>
</dbReference>
<keyword evidence="5 8" id="KW-0812">Transmembrane</keyword>
<evidence type="ECO:0000256" key="1">
    <source>
        <dbReference type="ARBA" id="ARBA00004429"/>
    </source>
</evidence>
<evidence type="ECO:0000256" key="3">
    <source>
        <dbReference type="ARBA" id="ARBA00022448"/>
    </source>
</evidence>
<dbReference type="PANTHER" id="PTHR30614:SF41">
    <property type="entry name" value="INNER MEMBRANE AMINO-ACID ABC TRANSPORTER PERMEASE PROTEIN YHDY"/>
    <property type="match status" value="1"/>
</dbReference>
<dbReference type="OrthoDB" id="9771188at2"/>
<organism evidence="10 11">
    <name type="scientific">Aureimonas jatrophae</name>
    <dbReference type="NCBI Taxonomy" id="1166073"/>
    <lineage>
        <taxon>Bacteria</taxon>
        <taxon>Pseudomonadati</taxon>
        <taxon>Pseudomonadota</taxon>
        <taxon>Alphaproteobacteria</taxon>
        <taxon>Hyphomicrobiales</taxon>
        <taxon>Aurantimonadaceae</taxon>
        <taxon>Aureimonas</taxon>
    </lineage>
</organism>
<dbReference type="InterPro" id="IPR010065">
    <property type="entry name" value="AA_ABC_transptr_permease_3TM"/>
</dbReference>
<dbReference type="PANTHER" id="PTHR30614">
    <property type="entry name" value="MEMBRANE COMPONENT OF AMINO ACID ABC TRANSPORTER"/>
    <property type="match status" value="1"/>
</dbReference>
<dbReference type="RefSeq" id="WP_090674688.1">
    <property type="nucleotide sequence ID" value="NZ_FNIT01000006.1"/>
</dbReference>
<comment type="subcellular location">
    <subcellularLocation>
        <location evidence="1">Cell inner membrane</location>
        <topology evidence="1">Multi-pass membrane protein</topology>
    </subcellularLocation>
    <subcellularLocation>
        <location evidence="8">Cell membrane</location>
        <topology evidence="8">Multi-pass membrane protein</topology>
    </subcellularLocation>
</comment>
<feature type="transmembrane region" description="Helical" evidence="8">
    <location>
        <begin position="163"/>
        <end position="182"/>
    </location>
</feature>
<feature type="transmembrane region" description="Helical" evidence="8">
    <location>
        <begin position="469"/>
        <end position="490"/>
    </location>
</feature>
<feature type="transmembrane region" description="Helical" evidence="8">
    <location>
        <begin position="225"/>
        <end position="248"/>
    </location>
</feature>
<keyword evidence="7 8" id="KW-0472">Membrane</keyword>
<feature type="domain" description="ABC transmembrane type-1" evidence="9">
    <location>
        <begin position="291"/>
        <end position="482"/>
    </location>
</feature>
<feature type="transmembrane region" description="Helical" evidence="8">
    <location>
        <begin position="194"/>
        <end position="213"/>
    </location>
</feature>
<feature type="transmembrane region" description="Helical" evidence="8">
    <location>
        <begin position="410"/>
        <end position="432"/>
    </location>
</feature>
<dbReference type="EMBL" id="FNIT01000006">
    <property type="protein sequence ID" value="SDO44615.1"/>
    <property type="molecule type" value="Genomic_DNA"/>
</dbReference>
<protein>
    <submittedName>
        <fullName evidence="10">General L-amino acid transport system permease protein</fullName>
    </submittedName>
</protein>
<keyword evidence="3 8" id="KW-0813">Transport</keyword>
<dbReference type="NCBIfam" id="TIGR01726">
    <property type="entry name" value="HEQRo_perm_3TM"/>
    <property type="match status" value="1"/>
</dbReference>
<dbReference type="SUPFAM" id="SSF161098">
    <property type="entry name" value="MetI-like"/>
    <property type="match status" value="1"/>
</dbReference>
<dbReference type="STRING" id="1166073.SAMN05192530_106257"/>
<feature type="transmembrane region" description="Helical" evidence="8">
    <location>
        <begin position="41"/>
        <end position="63"/>
    </location>
</feature>
<dbReference type="GO" id="GO:0006865">
    <property type="term" value="P:amino acid transport"/>
    <property type="evidence" value="ECO:0007669"/>
    <property type="project" value="TreeGrafter"/>
</dbReference>
<feature type="transmembrane region" description="Helical" evidence="8">
    <location>
        <begin position="362"/>
        <end position="382"/>
    </location>
</feature>
<evidence type="ECO:0000256" key="5">
    <source>
        <dbReference type="ARBA" id="ARBA00022692"/>
    </source>
</evidence>
<dbReference type="Proteomes" id="UP000198793">
    <property type="component" value="Unassembled WGS sequence"/>
</dbReference>
<keyword evidence="6 8" id="KW-1133">Transmembrane helix</keyword>
<sequence length="500" mass="54238">MEEQVASYAPRGGLPALPPPVDTTSPFARLRTRFFATPLDAALSILFGLLAVYIVWSLVQWAIVDAVFVGNDRTACLDTPEREVGACWAFVAARFSQFIYGLYPIEQRWRVDWVFGLGAVLIALVAIPRVPFKKLFALLLLGVYPLVVLVLLTGGQFDMSGSGIAIVFMLAAAATIFLAFGRSSTVSRTLPMKIALWLTVLSAVVGVVSFYYAPGGSESILTFRFNTFAQIAFYAALVAIVLALVATIATADDRLAAVRLLVPTAVAIAFVLILTAPLGIPHVPTNLWGGLLVTLVVALTGIAFSLPLGILLALGRQSSMPAVRFLSVVFIEFWRGVPLITVLFMANFMLPLLLPQGVSFNQLLRVLVGVSLFAAAYMAEVIRGGLQAIPKGQYEGADAMALTYWQKMRMIILPQALTLVIPGIVNTFIGLFKDTSLVYIIGLADLLGTIRRGFNDPVWITPSTPATGLVFGAFAFWLFCFSMSRYSIFIEGRLARGRKH</sequence>
<proteinExistence type="inferred from homology"/>
<evidence type="ECO:0000256" key="2">
    <source>
        <dbReference type="ARBA" id="ARBA00010072"/>
    </source>
</evidence>
<evidence type="ECO:0000259" key="9">
    <source>
        <dbReference type="PROSITE" id="PS50928"/>
    </source>
</evidence>
<feature type="transmembrane region" description="Helical" evidence="8">
    <location>
        <begin position="109"/>
        <end position="128"/>
    </location>
</feature>
<evidence type="ECO:0000313" key="10">
    <source>
        <dbReference type="EMBL" id="SDO44615.1"/>
    </source>
</evidence>
<gene>
    <name evidence="10" type="ORF">SAMN05192530_106257</name>
</gene>
<dbReference type="InterPro" id="IPR043429">
    <property type="entry name" value="ArtM/GltK/GlnP/TcyL/YhdX-like"/>
</dbReference>
<dbReference type="GO" id="GO:0022857">
    <property type="term" value="F:transmembrane transporter activity"/>
    <property type="evidence" value="ECO:0007669"/>
    <property type="project" value="InterPro"/>
</dbReference>
<dbReference type="Gene3D" id="1.10.3720.10">
    <property type="entry name" value="MetI-like"/>
    <property type="match status" value="1"/>
</dbReference>
<evidence type="ECO:0000256" key="4">
    <source>
        <dbReference type="ARBA" id="ARBA00022475"/>
    </source>
</evidence>